<gene>
    <name evidence="3" type="ORF">HERILL_LOCUS5986</name>
</gene>
<keyword evidence="2" id="KW-1133">Transmembrane helix</keyword>
<sequence>MKSQNLLMNETWHIPRPSLSGSSSGEHSSNSSSKSHSNPSTVNRNSRYFRQGGHTNYAYVSTYDIYSDHNNDYVSRYPRGSYDLPELHNQNPIYHTTQSAASATSSRRSKSNQGRSSPPSANAVGEKRGSRSSRGSTDSNSSTHSGASESLLLTAANLERFAAIHKKMPLREIDHHDINSQQNYASNFVGSPAPTSDRNHALGAVPKSHDHHHQQNHEQSSASQNADAIIAIDPNLHFVKTKDVDSVSIASSTHFTMVNGIGRPPRKTKSGICSRSHQITVLILTMSTIFLIGILFAVYLLEMRARGMPR</sequence>
<dbReference type="InParanoid" id="A0A7R8ULQ1"/>
<keyword evidence="4" id="KW-1185">Reference proteome</keyword>
<feature type="compositionally biased region" description="Low complexity" evidence="1">
    <location>
        <begin position="97"/>
        <end position="106"/>
    </location>
</feature>
<keyword evidence="2" id="KW-0472">Membrane</keyword>
<proteinExistence type="predicted"/>
<evidence type="ECO:0000313" key="3">
    <source>
        <dbReference type="EMBL" id="CAD7082990.1"/>
    </source>
</evidence>
<reference evidence="3 4" key="1">
    <citation type="submission" date="2020-11" db="EMBL/GenBank/DDBJ databases">
        <authorList>
            <person name="Wallbank WR R."/>
            <person name="Pardo Diaz C."/>
            <person name="Kozak K."/>
            <person name="Martin S."/>
            <person name="Jiggins C."/>
            <person name="Moest M."/>
            <person name="Warren A I."/>
            <person name="Generalovic N T."/>
            <person name="Byers J.R.P. K."/>
            <person name="Montejo-Kovacevich G."/>
            <person name="Yen C E."/>
        </authorList>
    </citation>
    <scope>NUCLEOTIDE SEQUENCE [LARGE SCALE GENOMIC DNA]</scope>
</reference>
<feature type="compositionally biased region" description="Low complexity" evidence="1">
    <location>
        <begin position="17"/>
        <end position="40"/>
    </location>
</feature>
<dbReference type="FunCoup" id="A0A7R8ULQ1">
    <property type="interactions" value="2"/>
</dbReference>
<protein>
    <submittedName>
        <fullName evidence="3">Uncharacterized protein</fullName>
    </submittedName>
</protein>
<name>A0A7R8ULQ1_HERIL</name>
<feature type="compositionally biased region" description="Polar residues" evidence="1">
    <location>
        <begin position="184"/>
        <end position="196"/>
    </location>
</feature>
<evidence type="ECO:0000256" key="1">
    <source>
        <dbReference type="SAM" id="MobiDB-lite"/>
    </source>
</evidence>
<dbReference type="AlphaFoldDB" id="A0A7R8ULQ1"/>
<dbReference type="Proteomes" id="UP000594454">
    <property type="component" value="Chromosome 2"/>
</dbReference>
<evidence type="ECO:0000256" key="2">
    <source>
        <dbReference type="SAM" id="Phobius"/>
    </source>
</evidence>
<feature type="compositionally biased region" description="Low complexity" evidence="1">
    <location>
        <begin position="132"/>
        <end position="148"/>
    </location>
</feature>
<keyword evidence="2" id="KW-0812">Transmembrane</keyword>
<feature type="transmembrane region" description="Helical" evidence="2">
    <location>
        <begin position="279"/>
        <end position="301"/>
    </location>
</feature>
<organism evidence="3 4">
    <name type="scientific">Hermetia illucens</name>
    <name type="common">Black soldier fly</name>
    <dbReference type="NCBI Taxonomy" id="343691"/>
    <lineage>
        <taxon>Eukaryota</taxon>
        <taxon>Metazoa</taxon>
        <taxon>Ecdysozoa</taxon>
        <taxon>Arthropoda</taxon>
        <taxon>Hexapoda</taxon>
        <taxon>Insecta</taxon>
        <taxon>Pterygota</taxon>
        <taxon>Neoptera</taxon>
        <taxon>Endopterygota</taxon>
        <taxon>Diptera</taxon>
        <taxon>Brachycera</taxon>
        <taxon>Stratiomyomorpha</taxon>
        <taxon>Stratiomyidae</taxon>
        <taxon>Hermetiinae</taxon>
        <taxon>Hermetia</taxon>
    </lineage>
</organism>
<accession>A0A7R8ULQ1</accession>
<evidence type="ECO:0000313" key="4">
    <source>
        <dbReference type="Proteomes" id="UP000594454"/>
    </source>
</evidence>
<feature type="region of interest" description="Disordered" evidence="1">
    <location>
        <begin position="184"/>
        <end position="224"/>
    </location>
</feature>
<dbReference type="EMBL" id="LR899010">
    <property type="protein sequence ID" value="CAD7082990.1"/>
    <property type="molecule type" value="Genomic_DNA"/>
</dbReference>
<feature type="region of interest" description="Disordered" evidence="1">
    <location>
        <begin position="97"/>
        <end position="148"/>
    </location>
</feature>
<feature type="region of interest" description="Disordered" evidence="1">
    <location>
        <begin position="1"/>
        <end position="49"/>
    </location>
</feature>